<keyword evidence="3" id="KW-1185">Reference proteome</keyword>
<dbReference type="Pfam" id="PF00805">
    <property type="entry name" value="Pentapeptide"/>
    <property type="match status" value="1"/>
</dbReference>
<keyword evidence="1" id="KW-0812">Transmembrane</keyword>
<sequence>MIKPEHLVILEKGVEVWNRWRQENPEVTPDLEGAALQGRPLGEVNLSGTRLQHALLTNADLTGADLSGADLRGADLSGANLSRSNLSKSTIDTATRYTTLKGCSIGVNGFYSPETDSAALMRIDPPGNSMQGANVEAVIESLKHARKLHTFSLVLAGIALLFIVIKPTSITLPYLSGSFKFDALTYAFLATVLSSGLLSLVAIFIDSALQGARYLNDRSAAMTVGHFPWLLSKYEHDPPLERQSRIMRLFLCFHPVLYLYFFVRWSALFIGDWDGFILYYQELPFFLAELLLPLLYFQLIRSCFRIFRLSEGFQKPILFDTVTERERRSDMEHLIAAVEKQASRTTELVELMRKREG</sequence>
<dbReference type="SUPFAM" id="SSF141571">
    <property type="entry name" value="Pentapeptide repeat-like"/>
    <property type="match status" value="1"/>
</dbReference>
<reference evidence="2 3" key="2">
    <citation type="submission" date="2006-07" db="EMBL/GenBank/DDBJ databases">
        <title>Sequencing of the draft genome and assembly of Chlorobium ferroxidans DSM 13031.</title>
        <authorList>
            <consortium name="US DOE Joint Genome Institute (JGI-PGF)"/>
            <person name="Copeland A."/>
            <person name="Lucas S."/>
            <person name="Lapidus A."/>
            <person name="Barry K."/>
            <person name="Glavina del Rio T."/>
            <person name="Dalin E."/>
            <person name="Tice H."/>
            <person name="Bruce D."/>
            <person name="Pitluck S."/>
            <person name="Richardson P."/>
        </authorList>
    </citation>
    <scope>NUCLEOTIDE SEQUENCE [LARGE SCALE GENOMIC DNA]</scope>
    <source>
        <strain evidence="2 3">DSM 13031</strain>
    </source>
</reference>
<dbReference type="PANTHER" id="PTHR14136">
    <property type="entry name" value="BTB_POZ DOMAIN-CONTAINING PROTEIN KCTD9"/>
    <property type="match status" value="1"/>
</dbReference>
<dbReference type="InterPro" id="IPR001646">
    <property type="entry name" value="5peptide_repeat"/>
</dbReference>
<dbReference type="OrthoDB" id="67652at2"/>
<dbReference type="RefSeq" id="WP_006366405.1">
    <property type="nucleotide sequence ID" value="NZ_AASE01000010.1"/>
</dbReference>
<dbReference type="EMBL" id="AASE01000010">
    <property type="protein sequence ID" value="EAT58879.1"/>
    <property type="molecule type" value="Genomic_DNA"/>
</dbReference>
<feature type="transmembrane region" description="Helical" evidence="1">
    <location>
        <begin position="249"/>
        <end position="271"/>
    </location>
</feature>
<keyword evidence="1" id="KW-0472">Membrane</keyword>
<dbReference type="PANTHER" id="PTHR14136:SF17">
    <property type="entry name" value="BTB_POZ DOMAIN-CONTAINING PROTEIN KCTD9"/>
    <property type="match status" value="1"/>
</dbReference>
<accession>Q0YRL5</accession>
<proteinExistence type="predicted"/>
<protein>
    <submittedName>
        <fullName evidence="2">Pentapeptide repeat</fullName>
    </submittedName>
</protein>
<dbReference type="AlphaFoldDB" id="Q0YRL5"/>
<dbReference type="InterPro" id="IPR051082">
    <property type="entry name" value="Pentapeptide-BTB/POZ_domain"/>
</dbReference>
<comment type="caution">
    <text evidence="2">The sequence shown here is derived from an EMBL/GenBank/DDBJ whole genome shotgun (WGS) entry which is preliminary data.</text>
</comment>
<dbReference type="Gene3D" id="2.160.20.80">
    <property type="entry name" value="E3 ubiquitin-protein ligase SopA"/>
    <property type="match status" value="1"/>
</dbReference>
<gene>
    <name evidence="2" type="ORF">CferDRAFT_0820</name>
</gene>
<evidence type="ECO:0000313" key="2">
    <source>
        <dbReference type="EMBL" id="EAT58879.1"/>
    </source>
</evidence>
<evidence type="ECO:0000256" key="1">
    <source>
        <dbReference type="SAM" id="Phobius"/>
    </source>
</evidence>
<name>Q0YRL5_9CHLB</name>
<feature type="transmembrane region" description="Helical" evidence="1">
    <location>
        <begin position="148"/>
        <end position="165"/>
    </location>
</feature>
<reference evidence="2 3" key="1">
    <citation type="submission" date="2006-07" db="EMBL/GenBank/DDBJ databases">
        <title>Annotation of the draft genome assembly of Chlorobium ferroxidans DSM 13031.</title>
        <authorList>
            <consortium name="US DOE Joint Genome Institute (JGI-ORNL)"/>
            <person name="Larimer F."/>
            <person name="Land M."/>
            <person name="Hauser L."/>
        </authorList>
    </citation>
    <scope>NUCLEOTIDE SEQUENCE [LARGE SCALE GENOMIC DNA]</scope>
    <source>
        <strain evidence="2 3">DSM 13031</strain>
    </source>
</reference>
<keyword evidence="1" id="KW-1133">Transmembrane helix</keyword>
<evidence type="ECO:0000313" key="3">
    <source>
        <dbReference type="Proteomes" id="UP000004162"/>
    </source>
</evidence>
<organism evidence="2 3">
    <name type="scientific">Chlorobium ferrooxidans DSM 13031</name>
    <dbReference type="NCBI Taxonomy" id="377431"/>
    <lineage>
        <taxon>Bacteria</taxon>
        <taxon>Pseudomonadati</taxon>
        <taxon>Chlorobiota</taxon>
        <taxon>Chlorobiia</taxon>
        <taxon>Chlorobiales</taxon>
        <taxon>Chlorobiaceae</taxon>
        <taxon>Chlorobium/Pelodictyon group</taxon>
        <taxon>Chlorobium</taxon>
    </lineage>
</organism>
<feature type="transmembrane region" description="Helical" evidence="1">
    <location>
        <begin position="185"/>
        <end position="205"/>
    </location>
</feature>
<dbReference type="Proteomes" id="UP000004162">
    <property type="component" value="Unassembled WGS sequence"/>
</dbReference>
<feature type="transmembrane region" description="Helical" evidence="1">
    <location>
        <begin position="283"/>
        <end position="300"/>
    </location>
</feature>